<dbReference type="InterPro" id="IPR000717">
    <property type="entry name" value="PCI_dom"/>
</dbReference>
<organism evidence="6 7">
    <name type="scientific">Acaromyces ingoldii</name>
    <dbReference type="NCBI Taxonomy" id="215250"/>
    <lineage>
        <taxon>Eukaryota</taxon>
        <taxon>Fungi</taxon>
        <taxon>Dikarya</taxon>
        <taxon>Basidiomycota</taxon>
        <taxon>Ustilaginomycotina</taxon>
        <taxon>Exobasidiomycetes</taxon>
        <taxon>Exobasidiales</taxon>
        <taxon>Cryptobasidiaceae</taxon>
        <taxon>Acaromyces</taxon>
    </lineage>
</organism>
<dbReference type="GO" id="GO:0043161">
    <property type="term" value="P:proteasome-mediated ubiquitin-dependent protein catabolic process"/>
    <property type="evidence" value="ECO:0007669"/>
    <property type="project" value="TreeGrafter"/>
</dbReference>
<evidence type="ECO:0000256" key="3">
    <source>
        <dbReference type="ARBA" id="ARBA00093502"/>
    </source>
</evidence>
<dbReference type="InterPro" id="IPR019585">
    <property type="entry name" value="Rpn7/CSN1"/>
</dbReference>
<dbReference type="PANTHER" id="PTHR14145">
    <property type="entry name" value="26S PROTESOME SUBUNIT 6"/>
    <property type="match status" value="1"/>
</dbReference>
<dbReference type="PROSITE" id="PS50250">
    <property type="entry name" value="PCI"/>
    <property type="match status" value="1"/>
</dbReference>
<dbReference type="SUPFAM" id="SSF46785">
    <property type="entry name" value="Winged helix' DNA-binding domain"/>
    <property type="match status" value="1"/>
</dbReference>
<gene>
    <name evidence="6" type="ORF">FA10DRAFT_269203</name>
</gene>
<dbReference type="InParanoid" id="A0A316YFS9"/>
<dbReference type="InterPro" id="IPR045135">
    <property type="entry name" value="Rpn7_N"/>
</dbReference>
<evidence type="ECO:0000313" key="6">
    <source>
        <dbReference type="EMBL" id="PWN87926.1"/>
    </source>
</evidence>
<comment type="function">
    <text evidence="2">Component of the 19S cap proteasome complex which acts as a regulatory subunit of the 26S proteasome, involved in the ATP-dependent degradation of ubiquitinated proteins.</text>
</comment>
<dbReference type="GO" id="GO:0008541">
    <property type="term" value="C:proteasome regulatory particle, lid subcomplex"/>
    <property type="evidence" value="ECO:0007669"/>
    <property type="project" value="UniProtKB-ARBA"/>
</dbReference>
<evidence type="ECO:0000256" key="2">
    <source>
        <dbReference type="ARBA" id="ARBA00093435"/>
    </source>
</evidence>
<evidence type="ECO:0000259" key="5">
    <source>
        <dbReference type="PROSITE" id="PS50250"/>
    </source>
</evidence>
<dbReference type="Pfam" id="PF21154">
    <property type="entry name" value="RPN7_PSMD6_C"/>
    <property type="match status" value="1"/>
</dbReference>
<feature type="domain" description="PCI" evidence="5">
    <location>
        <begin position="198"/>
        <end position="367"/>
    </location>
</feature>
<dbReference type="AlphaFoldDB" id="A0A316YFS9"/>
<dbReference type="FunFam" id="1.25.40.570:FF:000005">
    <property type="entry name" value="26S proteasome regulatory subunit N7"/>
    <property type="match status" value="1"/>
</dbReference>
<proteinExistence type="predicted"/>
<dbReference type="SUPFAM" id="SSF48452">
    <property type="entry name" value="TPR-like"/>
    <property type="match status" value="1"/>
</dbReference>
<dbReference type="OrthoDB" id="1452at2759"/>
<dbReference type="FunCoup" id="A0A316YFS9">
    <property type="interactions" value="457"/>
</dbReference>
<evidence type="ECO:0000256" key="4">
    <source>
        <dbReference type="SAM" id="Coils"/>
    </source>
</evidence>
<evidence type="ECO:0000256" key="1">
    <source>
        <dbReference type="ARBA" id="ARBA00022942"/>
    </source>
</evidence>
<dbReference type="PANTHER" id="PTHR14145:SF1">
    <property type="entry name" value="26S PROTEASOME NON-ATPASE REGULATORY SUBUNIT 6"/>
    <property type="match status" value="1"/>
</dbReference>
<sequence length="394" mass="44014">MADDESSLLPVPNLGLQQKLFLLTRPSAPHADKEEARTALLKGIEDDEMAPYYASIVNSPDAAVAALLKRDAALLKRLEEKNEEALRLMDESIKKNEEEEGESEVNAVLRQKASYLAKIGDKTRALEAHRIAIEKAAGLGSRLDLTLAMIRIGLFHGDPEVTVSSIAKAKLLVEEGGDWDRRNRLKVYEGLHLLSIRDFKRGGELFLDALSTFTATELLEYNDFITLTVLSNILSLPRTELKKKIIDSPEVLQVVDDIPHLRTYVTSLYACEYATFFQALAEVEQTHLLPSRLLAPHARYYVREMRIIGYAQLLESYRSLTLDNMAQAFGVSSNFIDAELSRFIASGRLPAVIDRVAGVVETRRPDFLSGSYGKLLKDGDLLLNSLQRLSRTVL</sequence>
<dbReference type="SMART" id="SM00088">
    <property type="entry name" value="PINT"/>
    <property type="match status" value="1"/>
</dbReference>
<dbReference type="InterPro" id="IPR011990">
    <property type="entry name" value="TPR-like_helical_dom_sf"/>
</dbReference>
<feature type="coiled-coil region" evidence="4">
    <location>
        <begin position="68"/>
        <end position="102"/>
    </location>
</feature>
<keyword evidence="4" id="KW-0175">Coiled coil</keyword>
<keyword evidence="1 6" id="KW-0647">Proteasome</keyword>
<dbReference type="Proteomes" id="UP000245768">
    <property type="component" value="Unassembled WGS sequence"/>
</dbReference>
<accession>A0A316YFS9</accession>
<comment type="subunit">
    <text evidence="3">The 26S proteasome is composed of a core protease, known as the 20S proteasome, capped at one or both ends by the 19S regulatory complex (RC). The RC is composed of at least 18 different subunits in two subcomplexes, the base and the lid, which form the portions proximal and distal to the 20S proteolytic core, respectively. Component of the lid subcomplex of the 19S RC.</text>
</comment>
<keyword evidence="7" id="KW-1185">Reference proteome</keyword>
<dbReference type="EMBL" id="KZ819639">
    <property type="protein sequence ID" value="PWN87926.1"/>
    <property type="molecule type" value="Genomic_DNA"/>
</dbReference>
<dbReference type="InterPro" id="IPR036390">
    <property type="entry name" value="WH_DNA-bd_sf"/>
</dbReference>
<evidence type="ECO:0000313" key="7">
    <source>
        <dbReference type="Proteomes" id="UP000245768"/>
    </source>
</evidence>
<dbReference type="RefSeq" id="XP_025375124.1">
    <property type="nucleotide sequence ID" value="XM_025522664.1"/>
</dbReference>
<dbReference type="GeneID" id="37044580"/>
<name>A0A316YFS9_9BASI</name>
<dbReference type="Pfam" id="PF10602">
    <property type="entry name" value="RPN7"/>
    <property type="match status" value="1"/>
</dbReference>
<dbReference type="Gene3D" id="1.25.40.570">
    <property type="match status" value="1"/>
</dbReference>
<reference evidence="6 7" key="1">
    <citation type="journal article" date="2018" name="Mol. Biol. Evol.">
        <title>Broad Genomic Sampling Reveals a Smut Pathogenic Ancestry of the Fungal Clade Ustilaginomycotina.</title>
        <authorList>
            <person name="Kijpornyongpan T."/>
            <person name="Mondo S.J."/>
            <person name="Barry K."/>
            <person name="Sandor L."/>
            <person name="Lee J."/>
            <person name="Lipzen A."/>
            <person name="Pangilinan J."/>
            <person name="LaButti K."/>
            <person name="Hainaut M."/>
            <person name="Henrissat B."/>
            <person name="Grigoriev I.V."/>
            <person name="Spatafora J.W."/>
            <person name="Aime M.C."/>
        </authorList>
    </citation>
    <scope>NUCLEOTIDE SEQUENCE [LARGE SCALE GENOMIC DNA]</scope>
    <source>
        <strain evidence="6 7">MCA 4198</strain>
    </source>
</reference>
<dbReference type="STRING" id="215250.A0A316YFS9"/>
<dbReference type="InterPro" id="IPR049549">
    <property type="entry name" value="RPN7_PSMD6_C"/>
</dbReference>
<dbReference type="Pfam" id="PF01399">
    <property type="entry name" value="PCI"/>
    <property type="match status" value="1"/>
</dbReference>
<protein>
    <submittedName>
        <fullName evidence="6">Putative RPN7-subunit of the regulatory particle of the proteasome</fullName>
    </submittedName>
</protein>